<feature type="region of interest" description="Disordered" evidence="8">
    <location>
        <begin position="47"/>
        <end position="126"/>
    </location>
</feature>
<feature type="compositionally biased region" description="Polar residues" evidence="8">
    <location>
        <begin position="85"/>
        <end position="109"/>
    </location>
</feature>
<accession>A0A0D2LH28</accession>
<sequence length="344" mass="35165">MSPTKCRFLASSHRQLFAWQENAWAAATSGTSSGRGFGSGECSCSADSSGGGGWGGVSSNSGSSGKGSGGGGGGDRNGFAMGSSRCRSYSTDTRNPASDPQDETALQGQESDLASSSSGAEASGLVAAQQRPWHWVQEPAELSDTVTVNISSADLGPDHTGLYYPFDASRVPEAFQAFHQAFYPPRPQNLQRKGGCRGLQAEIATAGAPPHLMGPAGSGKSIALAALVERARARGELVVYVPDARALVSGGFFYKRPETGTYDTIISAQHILKSVLDSHRAQLEAMPRRVSAPTPAGGATGEAAAKAGAAVGAAGGGAGSLLDLVLAGLSTDDDVSLRRFACPR</sequence>
<keyword evidence="10" id="KW-1185">Reference proteome</keyword>
<evidence type="ECO:0000256" key="3">
    <source>
        <dbReference type="ARBA" id="ARBA00022946"/>
    </source>
</evidence>
<dbReference type="OrthoDB" id="274828at2759"/>
<keyword evidence="3" id="KW-0809">Transit peptide</keyword>
<evidence type="ECO:0000256" key="6">
    <source>
        <dbReference type="ARBA" id="ARBA00023274"/>
    </source>
</evidence>
<dbReference type="EMBL" id="KK100454">
    <property type="protein sequence ID" value="KIZ05799.1"/>
    <property type="molecule type" value="Genomic_DNA"/>
</dbReference>
<keyword evidence="6" id="KW-0687">Ribonucleoprotein</keyword>
<evidence type="ECO:0000256" key="4">
    <source>
        <dbReference type="ARBA" id="ARBA00022980"/>
    </source>
</evidence>
<name>A0A0D2LH28_9CHLO</name>
<dbReference type="PANTHER" id="PTHR12810">
    <property type="entry name" value="MITOCHONDRIAL 28S RIBOSOMAL PROTEIN S29"/>
    <property type="match status" value="1"/>
</dbReference>
<evidence type="ECO:0000256" key="7">
    <source>
        <dbReference type="ARBA" id="ARBA00035140"/>
    </source>
</evidence>
<feature type="compositionally biased region" description="Gly residues" evidence="8">
    <location>
        <begin position="64"/>
        <end position="76"/>
    </location>
</feature>
<protein>
    <recommendedName>
        <fullName evidence="7">Small ribosomal subunit protein mS29</fullName>
    </recommendedName>
</protein>
<dbReference type="Pfam" id="PF10236">
    <property type="entry name" value="DAP3"/>
    <property type="match status" value="1"/>
</dbReference>
<keyword evidence="4" id="KW-0689">Ribosomal protein</keyword>
<evidence type="ECO:0000256" key="8">
    <source>
        <dbReference type="SAM" id="MobiDB-lite"/>
    </source>
</evidence>
<keyword evidence="5" id="KW-0496">Mitochondrion</keyword>
<dbReference type="PANTHER" id="PTHR12810:SF0">
    <property type="entry name" value="SMALL RIBOSOMAL SUBUNIT PROTEIN MS29"/>
    <property type="match status" value="1"/>
</dbReference>
<dbReference type="STRING" id="145388.A0A0D2LH28"/>
<gene>
    <name evidence="9" type="ORF">MNEG_2153</name>
</gene>
<dbReference type="KEGG" id="mng:MNEG_2153"/>
<evidence type="ECO:0000313" key="9">
    <source>
        <dbReference type="EMBL" id="KIZ05799.1"/>
    </source>
</evidence>
<dbReference type="Proteomes" id="UP000054498">
    <property type="component" value="Unassembled WGS sequence"/>
</dbReference>
<evidence type="ECO:0000313" key="10">
    <source>
        <dbReference type="Proteomes" id="UP000054498"/>
    </source>
</evidence>
<dbReference type="GeneID" id="25735031"/>
<evidence type="ECO:0000256" key="1">
    <source>
        <dbReference type="ARBA" id="ARBA00004173"/>
    </source>
</evidence>
<dbReference type="RefSeq" id="XP_013904818.1">
    <property type="nucleotide sequence ID" value="XM_014049364.1"/>
</dbReference>
<comment type="similarity">
    <text evidence="2">Belongs to the mitochondrion-specific ribosomal protein mS29 family.</text>
</comment>
<dbReference type="GO" id="GO:0003735">
    <property type="term" value="F:structural constituent of ribosome"/>
    <property type="evidence" value="ECO:0007669"/>
    <property type="project" value="TreeGrafter"/>
</dbReference>
<proteinExistence type="inferred from homology"/>
<dbReference type="AlphaFoldDB" id="A0A0D2LH28"/>
<evidence type="ECO:0000256" key="5">
    <source>
        <dbReference type="ARBA" id="ARBA00023128"/>
    </source>
</evidence>
<dbReference type="InterPro" id="IPR019368">
    <property type="entry name" value="Ribosomal_mS29"/>
</dbReference>
<dbReference type="GO" id="GO:0005763">
    <property type="term" value="C:mitochondrial small ribosomal subunit"/>
    <property type="evidence" value="ECO:0007669"/>
    <property type="project" value="TreeGrafter"/>
</dbReference>
<feature type="compositionally biased region" description="Low complexity" evidence="8">
    <location>
        <begin position="110"/>
        <end position="126"/>
    </location>
</feature>
<comment type="subcellular location">
    <subcellularLocation>
        <location evidence="1">Mitochondrion</location>
    </subcellularLocation>
</comment>
<reference evidence="9 10" key="1">
    <citation type="journal article" date="2013" name="BMC Genomics">
        <title>Reconstruction of the lipid metabolism for the microalga Monoraphidium neglectum from its genome sequence reveals characteristics suitable for biofuel production.</title>
        <authorList>
            <person name="Bogen C."/>
            <person name="Al-Dilaimi A."/>
            <person name="Albersmeier A."/>
            <person name="Wichmann J."/>
            <person name="Grundmann M."/>
            <person name="Rupp O."/>
            <person name="Lauersen K.J."/>
            <person name="Blifernez-Klassen O."/>
            <person name="Kalinowski J."/>
            <person name="Goesmann A."/>
            <person name="Mussgnug J.H."/>
            <person name="Kruse O."/>
        </authorList>
    </citation>
    <scope>NUCLEOTIDE SEQUENCE [LARGE SCALE GENOMIC DNA]</scope>
    <source>
        <strain evidence="9 10">SAG 48.87</strain>
    </source>
</reference>
<evidence type="ECO:0000256" key="2">
    <source>
        <dbReference type="ARBA" id="ARBA00009863"/>
    </source>
</evidence>
<organism evidence="9 10">
    <name type="scientific">Monoraphidium neglectum</name>
    <dbReference type="NCBI Taxonomy" id="145388"/>
    <lineage>
        <taxon>Eukaryota</taxon>
        <taxon>Viridiplantae</taxon>
        <taxon>Chlorophyta</taxon>
        <taxon>core chlorophytes</taxon>
        <taxon>Chlorophyceae</taxon>
        <taxon>CS clade</taxon>
        <taxon>Sphaeropleales</taxon>
        <taxon>Selenastraceae</taxon>
        <taxon>Monoraphidium</taxon>
    </lineage>
</organism>